<dbReference type="InterPro" id="IPR032675">
    <property type="entry name" value="LRR_dom_sf"/>
</dbReference>
<name>A0A137NX08_CONC2</name>
<dbReference type="SUPFAM" id="SSF52047">
    <property type="entry name" value="RNI-like"/>
    <property type="match status" value="1"/>
</dbReference>
<dbReference type="Proteomes" id="UP000070444">
    <property type="component" value="Unassembled WGS sequence"/>
</dbReference>
<evidence type="ECO:0000313" key="1">
    <source>
        <dbReference type="EMBL" id="KXN67228.1"/>
    </source>
</evidence>
<dbReference type="Gene3D" id="3.80.10.10">
    <property type="entry name" value="Ribonuclease Inhibitor"/>
    <property type="match status" value="1"/>
</dbReference>
<protein>
    <recommendedName>
        <fullName evidence="3">F-box domain-containing protein</fullName>
    </recommendedName>
</protein>
<keyword evidence="2" id="KW-1185">Reference proteome</keyword>
<gene>
    <name evidence="1" type="ORF">CONCODRAFT_19755</name>
</gene>
<proteinExistence type="predicted"/>
<dbReference type="AlphaFoldDB" id="A0A137NX08"/>
<evidence type="ECO:0008006" key="3">
    <source>
        <dbReference type="Google" id="ProtNLM"/>
    </source>
</evidence>
<evidence type="ECO:0000313" key="2">
    <source>
        <dbReference type="Proteomes" id="UP000070444"/>
    </source>
</evidence>
<accession>A0A137NX08</accession>
<dbReference type="OrthoDB" id="6287768at2759"/>
<dbReference type="EMBL" id="KQ964650">
    <property type="protein sequence ID" value="KXN67228.1"/>
    <property type="molecule type" value="Genomic_DNA"/>
</dbReference>
<reference evidence="1 2" key="1">
    <citation type="journal article" date="2015" name="Genome Biol. Evol.">
        <title>Phylogenomic analyses indicate that early fungi evolved digesting cell walls of algal ancestors of land plants.</title>
        <authorList>
            <person name="Chang Y."/>
            <person name="Wang S."/>
            <person name="Sekimoto S."/>
            <person name="Aerts A.L."/>
            <person name="Choi C."/>
            <person name="Clum A."/>
            <person name="LaButti K.M."/>
            <person name="Lindquist E.A."/>
            <person name="Yee Ngan C."/>
            <person name="Ohm R.A."/>
            <person name="Salamov A.A."/>
            <person name="Grigoriev I.V."/>
            <person name="Spatafora J.W."/>
            <person name="Berbee M.L."/>
        </authorList>
    </citation>
    <scope>NUCLEOTIDE SEQUENCE [LARGE SCALE GENOMIC DNA]</scope>
    <source>
        <strain evidence="1 2">NRRL 28638</strain>
    </source>
</reference>
<organism evidence="1 2">
    <name type="scientific">Conidiobolus coronatus (strain ATCC 28846 / CBS 209.66 / NRRL 28638)</name>
    <name type="common">Delacroixia coronata</name>
    <dbReference type="NCBI Taxonomy" id="796925"/>
    <lineage>
        <taxon>Eukaryota</taxon>
        <taxon>Fungi</taxon>
        <taxon>Fungi incertae sedis</taxon>
        <taxon>Zoopagomycota</taxon>
        <taxon>Entomophthoromycotina</taxon>
        <taxon>Entomophthoromycetes</taxon>
        <taxon>Entomophthorales</taxon>
        <taxon>Ancylistaceae</taxon>
        <taxon>Conidiobolus</taxon>
    </lineage>
</organism>
<sequence length="322" mass="37749">MSILLPKLSKLSINNNIISFTTFKTALNNFENLEYLGIDYVNFVQYRNENFPLTPIKLPRSLKSILWQYCKVFLCDLECDPQTMNSDVYESTLYEHSTILFQPNSLPNLKNICSFSLPVQFYTDLMQNSPQLTRLDININSFNEISAELFHSIQNVKKLDLLINHSEFDFNSVNWSFPNLTRLKFYRVDQEIWKLLEKIVISSPNVEELILHLNTDTVAPLVELINNTPSLKRLVIASGRNLNFNFEELKLHPSLNQLEFLLELDISPLLLKLNQFPKFKLISFKRGYFSNSSSLIIHDQNSVPKPWKLIKTEQYYKYYRLS</sequence>